<dbReference type="AlphaFoldDB" id="A0A0W0S7V0"/>
<accession>A0A0W0S7V0</accession>
<feature type="binding site" evidence="14">
    <location>
        <position position="153"/>
    </location>
    <ligand>
        <name>NADP(+)</name>
        <dbReference type="ChEBI" id="CHEBI:58349"/>
    </ligand>
</feature>
<evidence type="ECO:0000256" key="11">
    <source>
        <dbReference type="ARBA" id="ARBA00023268"/>
    </source>
</evidence>
<evidence type="ECO:0000256" key="5">
    <source>
        <dbReference type="ARBA" id="ARBA00007417"/>
    </source>
</evidence>
<evidence type="ECO:0000256" key="2">
    <source>
        <dbReference type="ARBA" id="ARBA00004882"/>
    </source>
</evidence>
<dbReference type="Pfam" id="PF00383">
    <property type="entry name" value="dCMP_cyt_deam_1"/>
    <property type="match status" value="1"/>
</dbReference>
<gene>
    <name evidence="17" type="primary">ribD</name>
    <name evidence="17" type="ORF">Lche_1189</name>
    <name evidence="18" type="ORF">NCTC11976_01844</name>
</gene>
<dbReference type="SUPFAM" id="SSF53597">
    <property type="entry name" value="Dihydrofolate reductase-like"/>
    <property type="match status" value="1"/>
</dbReference>
<dbReference type="InterPro" id="IPR002125">
    <property type="entry name" value="CMP_dCMP_dom"/>
</dbReference>
<dbReference type="InterPro" id="IPR016192">
    <property type="entry name" value="APOBEC/CMP_deaminase_Zn-bd"/>
</dbReference>
<comment type="catalytic activity">
    <reaction evidence="12">
        <text>2,5-diamino-6-hydroxy-4-(5-phosphoribosylamino)-pyrimidine + H2O + H(+) = 5-amino-6-(5-phospho-D-ribosylamino)uracil + NH4(+)</text>
        <dbReference type="Rhea" id="RHEA:21868"/>
        <dbReference type="ChEBI" id="CHEBI:15377"/>
        <dbReference type="ChEBI" id="CHEBI:15378"/>
        <dbReference type="ChEBI" id="CHEBI:28938"/>
        <dbReference type="ChEBI" id="CHEBI:58453"/>
        <dbReference type="ChEBI" id="CHEBI:58614"/>
        <dbReference type="EC" id="3.5.4.26"/>
    </reaction>
</comment>
<evidence type="ECO:0000256" key="12">
    <source>
        <dbReference type="PIRNR" id="PIRNR006769"/>
    </source>
</evidence>
<evidence type="ECO:0000259" key="16">
    <source>
        <dbReference type="PROSITE" id="PS51747"/>
    </source>
</evidence>
<dbReference type="Pfam" id="PF01872">
    <property type="entry name" value="RibD_C"/>
    <property type="match status" value="1"/>
</dbReference>
<evidence type="ECO:0000256" key="9">
    <source>
        <dbReference type="ARBA" id="ARBA00022857"/>
    </source>
</evidence>
<dbReference type="InterPro" id="IPR024072">
    <property type="entry name" value="DHFR-like_dom_sf"/>
</dbReference>
<keyword evidence="7 12" id="KW-0479">Metal-binding</keyword>
<dbReference type="Gene3D" id="3.40.140.10">
    <property type="entry name" value="Cytidine Deaminase, domain 2"/>
    <property type="match status" value="1"/>
</dbReference>
<feature type="domain" description="CMP/dCMP-type deaminase" evidence="16">
    <location>
        <begin position="1"/>
        <end position="123"/>
    </location>
</feature>
<keyword evidence="6 12" id="KW-0686">Riboflavin biosynthesis</keyword>
<comment type="similarity">
    <text evidence="4 12">In the N-terminal section; belongs to the cytidine and deoxycytidylate deaminase family.</text>
</comment>
<reference evidence="18 20" key="2">
    <citation type="submission" date="2018-12" db="EMBL/GenBank/DDBJ databases">
        <authorList>
            <consortium name="Pathogen Informatics"/>
        </authorList>
    </citation>
    <scope>NUCLEOTIDE SEQUENCE [LARGE SCALE GENOMIC DNA]</scope>
    <source>
        <strain evidence="18 20">NCTC11976</strain>
    </source>
</reference>
<keyword evidence="12 17" id="KW-0378">Hydrolase</keyword>
<keyword evidence="10 12" id="KW-0560">Oxidoreductase</keyword>
<evidence type="ECO:0000313" key="18">
    <source>
        <dbReference type="EMBL" id="VEB36704.1"/>
    </source>
</evidence>
<evidence type="ECO:0000256" key="15">
    <source>
        <dbReference type="PIRSR" id="PIRSR006769-3"/>
    </source>
</evidence>
<dbReference type="STRING" id="28084.Lche_1189"/>
<evidence type="ECO:0000256" key="13">
    <source>
        <dbReference type="PIRSR" id="PIRSR006769-1"/>
    </source>
</evidence>
<dbReference type="GO" id="GO:0008835">
    <property type="term" value="F:diaminohydroxyphosphoribosylaminopyrimidine deaminase activity"/>
    <property type="evidence" value="ECO:0007669"/>
    <property type="project" value="UniProtKB-EC"/>
</dbReference>
<dbReference type="InterPro" id="IPR002734">
    <property type="entry name" value="RibDG_C"/>
</dbReference>
<dbReference type="PANTHER" id="PTHR38011:SF7">
    <property type="entry name" value="2,5-DIAMINO-6-RIBOSYLAMINO-4(3H)-PYRIMIDINONE 5'-PHOSPHATE REDUCTASE"/>
    <property type="match status" value="1"/>
</dbReference>
<keyword evidence="8 12" id="KW-0862">Zinc</keyword>
<evidence type="ECO:0000256" key="3">
    <source>
        <dbReference type="ARBA" id="ARBA00004910"/>
    </source>
</evidence>
<dbReference type="EMBL" id="LNXW01000013">
    <property type="protein sequence ID" value="KTC79169.1"/>
    <property type="molecule type" value="Genomic_DNA"/>
</dbReference>
<dbReference type="OrthoDB" id="9800865at2"/>
<feature type="binding site" evidence="14">
    <location>
        <position position="206"/>
    </location>
    <ligand>
        <name>substrate</name>
    </ligand>
</feature>
<evidence type="ECO:0000256" key="8">
    <source>
        <dbReference type="ARBA" id="ARBA00022833"/>
    </source>
</evidence>
<dbReference type="InterPro" id="IPR050765">
    <property type="entry name" value="Riboflavin_Biosynth_HTPR"/>
</dbReference>
<dbReference type="EC" id="1.1.1.193" evidence="12"/>
<evidence type="ECO:0000256" key="4">
    <source>
        <dbReference type="ARBA" id="ARBA00005259"/>
    </source>
</evidence>
<feature type="binding site" evidence="15">
    <location>
        <position position="83"/>
    </location>
    <ligand>
        <name>Zn(2+)</name>
        <dbReference type="ChEBI" id="CHEBI:29105"/>
        <note>catalytic</note>
    </ligand>
</feature>
<evidence type="ECO:0000313" key="20">
    <source>
        <dbReference type="Proteomes" id="UP000277577"/>
    </source>
</evidence>
<evidence type="ECO:0000256" key="7">
    <source>
        <dbReference type="ARBA" id="ARBA00022723"/>
    </source>
</evidence>
<keyword evidence="20" id="KW-1185">Reference proteome</keyword>
<dbReference type="PROSITE" id="PS00903">
    <property type="entry name" value="CYT_DCMP_DEAMINASES_1"/>
    <property type="match status" value="1"/>
</dbReference>
<dbReference type="Gene3D" id="3.40.430.10">
    <property type="entry name" value="Dihydrofolate Reductase, subunit A"/>
    <property type="match status" value="1"/>
</dbReference>
<dbReference type="PATRIC" id="fig|28084.5.peg.1296"/>
<feature type="active site" description="Proton donor" evidence="13">
    <location>
        <position position="51"/>
    </location>
</feature>
<feature type="binding site" evidence="15">
    <location>
        <position position="74"/>
    </location>
    <ligand>
        <name>Zn(2+)</name>
        <dbReference type="ChEBI" id="CHEBI:29105"/>
        <note>catalytic</note>
    </ligand>
</feature>
<comment type="pathway">
    <text evidence="2 12">Cofactor biosynthesis; riboflavin biosynthesis; 5-amino-6-(D-ribitylamino)uracil from GTP: step 2/4.</text>
</comment>
<dbReference type="PIRSF" id="PIRSF006769">
    <property type="entry name" value="RibD"/>
    <property type="match status" value="1"/>
</dbReference>
<dbReference type="RefSeq" id="WP_028382026.1">
    <property type="nucleotide sequence ID" value="NZ_CAAAIT010000002.1"/>
</dbReference>
<comment type="catalytic activity">
    <reaction evidence="12">
        <text>5-amino-6-(5-phospho-D-ribitylamino)uracil + NADP(+) = 5-amino-6-(5-phospho-D-ribosylamino)uracil + NADPH + H(+)</text>
        <dbReference type="Rhea" id="RHEA:17845"/>
        <dbReference type="ChEBI" id="CHEBI:15378"/>
        <dbReference type="ChEBI" id="CHEBI:57783"/>
        <dbReference type="ChEBI" id="CHEBI:58349"/>
        <dbReference type="ChEBI" id="CHEBI:58421"/>
        <dbReference type="ChEBI" id="CHEBI:58453"/>
        <dbReference type="EC" id="1.1.1.193"/>
    </reaction>
</comment>
<dbReference type="UniPathway" id="UPA00275">
    <property type="reaction ID" value="UER00401"/>
</dbReference>
<comment type="pathway">
    <text evidence="3 12">Cofactor biosynthesis; riboflavin biosynthesis; 5-amino-6-(D-ribitylamino)uracil from GTP: step 3/4.</text>
</comment>
<comment type="similarity">
    <text evidence="5 12">In the C-terminal section; belongs to the HTP reductase family.</text>
</comment>
<dbReference type="NCBIfam" id="TIGR00326">
    <property type="entry name" value="eubact_ribD"/>
    <property type="match status" value="1"/>
</dbReference>
<evidence type="ECO:0000313" key="19">
    <source>
        <dbReference type="Proteomes" id="UP000054921"/>
    </source>
</evidence>
<dbReference type="PANTHER" id="PTHR38011">
    <property type="entry name" value="DIHYDROFOLATE REDUCTASE FAMILY PROTEIN (AFU_ORTHOLOGUE AFUA_8G06820)"/>
    <property type="match status" value="1"/>
</dbReference>
<dbReference type="InterPro" id="IPR016193">
    <property type="entry name" value="Cytidine_deaminase-like"/>
</dbReference>
<comment type="function">
    <text evidence="1 12">Converts 2,5-diamino-6-(ribosylamino)-4(3h)-pyrimidinone 5'-phosphate into 5-amino-6-(ribosylamino)-2,4(1h,3h)-pyrimidinedione 5'-phosphate.</text>
</comment>
<protein>
    <recommendedName>
        <fullName evidence="12">Riboflavin biosynthesis protein RibD</fullName>
    </recommendedName>
    <domain>
        <recommendedName>
            <fullName evidence="12">Diaminohydroxyphosphoribosylaminopyrimidine deaminase</fullName>
            <shortName evidence="12">DRAP deaminase</shortName>
            <ecNumber evidence="12">3.5.4.26</ecNumber>
        </recommendedName>
        <alternativeName>
            <fullName evidence="12">Riboflavin-specific deaminase</fullName>
        </alternativeName>
    </domain>
    <domain>
        <recommendedName>
            <fullName evidence="12">5-amino-6-(5-phosphoribosylamino)uracil reductase</fullName>
            <ecNumber evidence="12">1.1.1.193</ecNumber>
        </recommendedName>
        <alternativeName>
            <fullName evidence="12">HTP reductase</fullName>
        </alternativeName>
    </domain>
</protein>
<reference evidence="17 19" key="1">
    <citation type="submission" date="2015-11" db="EMBL/GenBank/DDBJ databases">
        <title>Genomic analysis of 38 Legionella species identifies large and diverse effector repertoires.</title>
        <authorList>
            <person name="Burstein D."/>
            <person name="Amaro F."/>
            <person name="Zusman T."/>
            <person name="Lifshitz Z."/>
            <person name="Cohen O."/>
            <person name="Gilbert J.A."/>
            <person name="Pupko T."/>
            <person name="Shuman H.A."/>
            <person name="Segal G."/>
        </authorList>
    </citation>
    <scope>NUCLEOTIDE SEQUENCE [LARGE SCALE GENOMIC DNA]</scope>
    <source>
        <strain evidence="17 19">ORW</strain>
    </source>
</reference>
<dbReference type="GO" id="GO:0008270">
    <property type="term" value="F:zinc ion binding"/>
    <property type="evidence" value="ECO:0007669"/>
    <property type="project" value="InterPro"/>
</dbReference>
<evidence type="ECO:0000313" key="17">
    <source>
        <dbReference type="EMBL" id="KTC79169.1"/>
    </source>
</evidence>
<feature type="binding site" evidence="14">
    <location>
        <position position="195"/>
    </location>
    <ligand>
        <name>NADP(+)</name>
        <dbReference type="ChEBI" id="CHEBI:58349"/>
    </ligand>
</feature>
<dbReference type="CDD" id="cd01284">
    <property type="entry name" value="Riboflavin_deaminase-reductase"/>
    <property type="match status" value="1"/>
</dbReference>
<dbReference type="Proteomes" id="UP000277577">
    <property type="component" value="Chromosome"/>
</dbReference>
<feature type="binding site" evidence="14">
    <location>
        <position position="199"/>
    </location>
    <ligand>
        <name>NADP(+)</name>
        <dbReference type="ChEBI" id="CHEBI:58349"/>
    </ligand>
</feature>
<name>A0A0W0S7V0_9GAMM</name>
<feature type="binding site" evidence="14">
    <location>
        <position position="285"/>
    </location>
    <ligand>
        <name>substrate</name>
    </ligand>
</feature>
<dbReference type="SUPFAM" id="SSF53927">
    <property type="entry name" value="Cytidine deaminase-like"/>
    <property type="match status" value="1"/>
</dbReference>
<feature type="binding site" evidence="14">
    <location>
        <position position="183"/>
    </location>
    <ligand>
        <name>substrate</name>
    </ligand>
</feature>
<dbReference type="GO" id="GO:0009231">
    <property type="term" value="P:riboflavin biosynthetic process"/>
    <property type="evidence" value="ECO:0007669"/>
    <property type="project" value="UniProtKB-UniPathway"/>
</dbReference>
<evidence type="ECO:0000256" key="14">
    <source>
        <dbReference type="PIRSR" id="PIRSR006769-2"/>
    </source>
</evidence>
<dbReference type="PROSITE" id="PS51747">
    <property type="entry name" value="CYT_DCMP_DEAMINASES_2"/>
    <property type="match status" value="1"/>
</dbReference>
<feature type="binding site" evidence="15">
    <location>
        <position position="49"/>
    </location>
    <ligand>
        <name>Zn(2+)</name>
        <dbReference type="ChEBI" id="CHEBI:29105"/>
        <note>catalytic</note>
    </ligand>
</feature>
<proteinExistence type="inferred from homology"/>
<comment type="cofactor">
    <cofactor evidence="12 15">
        <name>Zn(2+)</name>
        <dbReference type="ChEBI" id="CHEBI:29105"/>
    </cofactor>
    <text evidence="12 15">Binds 1 zinc ion.</text>
</comment>
<keyword evidence="11" id="KW-0511">Multifunctional enzyme</keyword>
<dbReference type="Proteomes" id="UP000054921">
    <property type="component" value="Unassembled WGS sequence"/>
</dbReference>
<sequence length="361" mass="39987">MHKKFLLATLEQARLGQGHCAPNPCVGAVAVQNGTIIAQACHRGAGTPHAEQLLLSQIPPKMPGVSLYISLEPCNHWGRTPPCVDAIIQYGVEEVVFAYLDPNPVVAKNNSTEKLRAHGIKVTHYPVDEITEFYKSYTYWTLTQKPRVTVKIAQTLNGKIGRTIGERVILSNALCGEFTHRMRAAADVILTTARTVQLDNPKMNVRIGQEEQAKPVAIIDRQLSLDKNSQIFSTAAHCYVYHSNEREVSYPNSTLHFIPSKDGSMNLSAIISHLGELGFHDVWVEAGGALFTALHQEGLVHRTYLYIVPSILEHNAVSAYQQSGIFNRAHTISWHAMGDNMIACLDWREDKMNTGSNEVAL</sequence>
<dbReference type="GO" id="GO:0008703">
    <property type="term" value="F:5-amino-6-(5-phosphoribosylamino)uracil reductase activity"/>
    <property type="evidence" value="ECO:0007669"/>
    <property type="project" value="UniProtKB-EC"/>
</dbReference>
<organism evidence="17 19">
    <name type="scientific">Legionella cherrii</name>
    <dbReference type="NCBI Taxonomy" id="28084"/>
    <lineage>
        <taxon>Bacteria</taxon>
        <taxon>Pseudomonadati</taxon>
        <taxon>Pseudomonadota</taxon>
        <taxon>Gammaproteobacteria</taxon>
        <taxon>Legionellales</taxon>
        <taxon>Legionellaceae</taxon>
        <taxon>Legionella</taxon>
    </lineage>
</organism>
<dbReference type="InterPro" id="IPR004794">
    <property type="entry name" value="Eubact_RibD"/>
</dbReference>
<evidence type="ECO:0000256" key="1">
    <source>
        <dbReference type="ARBA" id="ARBA00002151"/>
    </source>
</evidence>
<dbReference type="EC" id="3.5.4.26" evidence="12"/>
<evidence type="ECO:0000256" key="10">
    <source>
        <dbReference type="ARBA" id="ARBA00023002"/>
    </source>
</evidence>
<feature type="binding site" evidence="14">
    <location>
        <begin position="287"/>
        <end position="293"/>
    </location>
    <ligand>
        <name>NADP(+)</name>
        <dbReference type="ChEBI" id="CHEBI:58349"/>
    </ligand>
</feature>
<evidence type="ECO:0000256" key="6">
    <source>
        <dbReference type="ARBA" id="ARBA00022619"/>
    </source>
</evidence>
<dbReference type="EMBL" id="LR134173">
    <property type="protein sequence ID" value="VEB36704.1"/>
    <property type="molecule type" value="Genomic_DNA"/>
</dbReference>
<keyword evidence="9 12" id="KW-0521">NADP</keyword>